<protein>
    <submittedName>
        <fullName evidence="2">Uncharacterized protein</fullName>
    </submittedName>
</protein>
<proteinExistence type="predicted"/>
<keyword evidence="3" id="KW-1185">Reference proteome</keyword>
<feature type="compositionally biased region" description="Polar residues" evidence="1">
    <location>
        <begin position="7"/>
        <end position="25"/>
    </location>
</feature>
<organism evidence="2 3">
    <name type="scientific">Portunus trituberculatus</name>
    <name type="common">Swimming crab</name>
    <name type="synonym">Neptunus trituberculatus</name>
    <dbReference type="NCBI Taxonomy" id="210409"/>
    <lineage>
        <taxon>Eukaryota</taxon>
        <taxon>Metazoa</taxon>
        <taxon>Ecdysozoa</taxon>
        <taxon>Arthropoda</taxon>
        <taxon>Crustacea</taxon>
        <taxon>Multicrustacea</taxon>
        <taxon>Malacostraca</taxon>
        <taxon>Eumalacostraca</taxon>
        <taxon>Eucarida</taxon>
        <taxon>Decapoda</taxon>
        <taxon>Pleocyemata</taxon>
        <taxon>Brachyura</taxon>
        <taxon>Eubrachyura</taxon>
        <taxon>Portunoidea</taxon>
        <taxon>Portunidae</taxon>
        <taxon>Portuninae</taxon>
        <taxon>Portunus</taxon>
    </lineage>
</organism>
<evidence type="ECO:0000313" key="2">
    <source>
        <dbReference type="EMBL" id="MPC74790.1"/>
    </source>
</evidence>
<dbReference type="Proteomes" id="UP000324222">
    <property type="component" value="Unassembled WGS sequence"/>
</dbReference>
<dbReference type="EMBL" id="VSRR010039722">
    <property type="protein sequence ID" value="MPC74790.1"/>
    <property type="molecule type" value="Genomic_DNA"/>
</dbReference>
<evidence type="ECO:0000256" key="1">
    <source>
        <dbReference type="SAM" id="MobiDB-lite"/>
    </source>
</evidence>
<sequence>MERRGGQSHNTTSLKADSEVSNGQNPALPDLEVPVWDSIGFLLNPDIGCSRHLHFSSAFKTKGIQ</sequence>
<reference evidence="2 3" key="1">
    <citation type="submission" date="2019-05" db="EMBL/GenBank/DDBJ databases">
        <title>Another draft genome of Portunus trituberculatus and its Hox gene families provides insights of decapod evolution.</title>
        <authorList>
            <person name="Jeong J.-H."/>
            <person name="Song I."/>
            <person name="Kim S."/>
            <person name="Choi T."/>
            <person name="Kim D."/>
            <person name="Ryu S."/>
            <person name="Kim W."/>
        </authorList>
    </citation>
    <scope>NUCLEOTIDE SEQUENCE [LARGE SCALE GENOMIC DNA]</scope>
    <source>
        <tissue evidence="2">Muscle</tissue>
    </source>
</reference>
<comment type="caution">
    <text evidence="2">The sequence shown here is derived from an EMBL/GenBank/DDBJ whole genome shotgun (WGS) entry which is preliminary data.</text>
</comment>
<gene>
    <name evidence="2" type="ORF">E2C01_069166</name>
</gene>
<feature type="region of interest" description="Disordered" evidence="1">
    <location>
        <begin position="1"/>
        <end position="29"/>
    </location>
</feature>
<evidence type="ECO:0000313" key="3">
    <source>
        <dbReference type="Proteomes" id="UP000324222"/>
    </source>
</evidence>
<accession>A0A5B7HQQ6</accession>
<name>A0A5B7HQQ6_PORTR</name>
<dbReference type="AlphaFoldDB" id="A0A5B7HQQ6"/>